<comment type="caution">
    <text evidence="3">The sequence shown here is derived from an EMBL/GenBank/DDBJ whole genome shotgun (WGS) entry which is preliminary data.</text>
</comment>
<protein>
    <submittedName>
        <fullName evidence="3">Alpha/Beta hydrolase protein</fullName>
    </submittedName>
</protein>
<reference evidence="3" key="1">
    <citation type="journal article" date="2021" name="Nat. Commun.">
        <title>Genetic determinants of endophytism in the Arabidopsis root mycobiome.</title>
        <authorList>
            <person name="Mesny F."/>
            <person name="Miyauchi S."/>
            <person name="Thiergart T."/>
            <person name="Pickel B."/>
            <person name="Atanasova L."/>
            <person name="Karlsson M."/>
            <person name="Huettel B."/>
            <person name="Barry K.W."/>
            <person name="Haridas S."/>
            <person name="Chen C."/>
            <person name="Bauer D."/>
            <person name="Andreopoulos W."/>
            <person name="Pangilinan J."/>
            <person name="LaButti K."/>
            <person name="Riley R."/>
            <person name="Lipzen A."/>
            <person name="Clum A."/>
            <person name="Drula E."/>
            <person name="Henrissat B."/>
            <person name="Kohler A."/>
            <person name="Grigoriev I.V."/>
            <person name="Martin F.M."/>
            <person name="Hacquard S."/>
        </authorList>
    </citation>
    <scope>NUCLEOTIDE SEQUENCE</scope>
    <source>
        <strain evidence="3">MPI-CAGE-AT-0021</strain>
    </source>
</reference>
<organism evidence="3 4">
    <name type="scientific">Dactylonectria estremocensis</name>
    <dbReference type="NCBI Taxonomy" id="1079267"/>
    <lineage>
        <taxon>Eukaryota</taxon>
        <taxon>Fungi</taxon>
        <taxon>Dikarya</taxon>
        <taxon>Ascomycota</taxon>
        <taxon>Pezizomycotina</taxon>
        <taxon>Sordariomycetes</taxon>
        <taxon>Hypocreomycetidae</taxon>
        <taxon>Hypocreales</taxon>
        <taxon>Nectriaceae</taxon>
        <taxon>Dactylonectria</taxon>
    </lineage>
</organism>
<name>A0A9P9IWY4_9HYPO</name>
<dbReference type="SUPFAM" id="SSF53474">
    <property type="entry name" value="alpha/beta-Hydrolases"/>
    <property type="match status" value="1"/>
</dbReference>
<evidence type="ECO:0000313" key="3">
    <source>
        <dbReference type="EMBL" id="KAH7136727.1"/>
    </source>
</evidence>
<evidence type="ECO:0000313" key="4">
    <source>
        <dbReference type="Proteomes" id="UP000717696"/>
    </source>
</evidence>
<evidence type="ECO:0000259" key="2">
    <source>
        <dbReference type="Pfam" id="PF07859"/>
    </source>
</evidence>
<dbReference type="Gene3D" id="3.40.50.1820">
    <property type="entry name" value="alpha/beta hydrolase"/>
    <property type="match status" value="1"/>
</dbReference>
<dbReference type="Proteomes" id="UP000717696">
    <property type="component" value="Unassembled WGS sequence"/>
</dbReference>
<evidence type="ECO:0000256" key="1">
    <source>
        <dbReference type="ARBA" id="ARBA00022801"/>
    </source>
</evidence>
<dbReference type="AlphaFoldDB" id="A0A9P9IWY4"/>
<feature type="domain" description="Alpha/beta hydrolase fold-3" evidence="2">
    <location>
        <begin position="89"/>
        <end position="323"/>
    </location>
</feature>
<dbReference type="InterPro" id="IPR013094">
    <property type="entry name" value="AB_hydrolase_3"/>
</dbReference>
<dbReference type="Pfam" id="PF07859">
    <property type="entry name" value="Abhydrolase_3"/>
    <property type="match status" value="1"/>
</dbReference>
<dbReference type="InterPro" id="IPR050300">
    <property type="entry name" value="GDXG_lipolytic_enzyme"/>
</dbReference>
<dbReference type="InterPro" id="IPR029058">
    <property type="entry name" value="AB_hydrolase_fold"/>
</dbReference>
<gene>
    <name evidence="3" type="ORF">B0J13DRAFT_597254</name>
</gene>
<keyword evidence="4" id="KW-1185">Reference proteome</keyword>
<dbReference type="OrthoDB" id="408631at2759"/>
<keyword evidence="1 3" id="KW-0378">Hydrolase</keyword>
<dbReference type="PANTHER" id="PTHR48081">
    <property type="entry name" value="AB HYDROLASE SUPERFAMILY PROTEIN C4A8.06C"/>
    <property type="match status" value="1"/>
</dbReference>
<dbReference type="PANTHER" id="PTHR48081:SF8">
    <property type="entry name" value="ALPHA_BETA HYDROLASE FOLD-3 DOMAIN-CONTAINING PROTEIN-RELATED"/>
    <property type="match status" value="1"/>
</dbReference>
<accession>A0A9P9IWY4</accession>
<proteinExistence type="predicted"/>
<dbReference type="GO" id="GO:0016787">
    <property type="term" value="F:hydrolase activity"/>
    <property type="evidence" value="ECO:0007669"/>
    <property type="project" value="UniProtKB-KW"/>
</dbReference>
<dbReference type="EMBL" id="JAGMUU010000016">
    <property type="protein sequence ID" value="KAH7136727.1"/>
    <property type="molecule type" value="Genomic_DNA"/>
</dbReference>
<sequence>MQSDLVINQVHFDPSQITESTKQVCDGIRKVDEAEKDIFGDAVKMRASRPTAGQQGGEYVYIQSREPGRPIPCRVIRPTTKHANSGIFLHFHGGGLAVGTHDRNDALLQRCANASGCVALSVGYLLAPEHPFPAPIQDCFDVADHLWKNGQEEFGGPLQFIGGESAGAYLTMQTFLHLAGTTSDSSSILGLVMTYGLYSWSFLPSNYTMRDTVCINTVKTNIFRDLCFNIEPAQIPKVCASFEREFGTLATQESPYDHDLKHPAASPLYRRLDDIGARLPHALFLCGTADPTLDNTVLMSARWQMAGGAATTKFIAGAPHPFVELPIETGDCCVMAAEMIQQFLKERSLK</sequence>